<keyword evidence="3" id="KW-1185">Reference proteome</keyword>
<feature type="region of interest" description="Disordered" evidence="1">
    <location>
        <begin position="112"/>
        <end position="151"/>
    </location>
</feature>
<proteinExistence type="predicted"/>
<feature type="compositionally biased region" description="Polar residues" evidence="1">
    <location>
        <begin position="134"/>
        <end position="145"/>
    </location>
</feature>
<name>A0A0D7A7B5_9AGAR</name>
<dbReference type="AlphaFoldDB" id="A0A0D7A7B5"/>
<dbReference type="OrthoDB" id="3253416at2759"/>
<dbReference type="Proteomes" id="UP000054144">
    <property type="component" value="Unassembled WGS sequence"/>
</dbReference>
<evidence type="ECO:0000313" key="3">
    <source>
        <dbReference type="Proteomes" id="UP000054144"/>
    </source>
</evidence>
<evidence type="ECO:0000256" key="1">
    <source>
        <dbReference type="SAM" id="MobiDB-lite"/>
    </source>
</evidence>
<gene>
    <name evidence="2" type="ORF">FISHEDRAFT_75783</name>
</gene>
<reference evidence="2 3" key="1">
    <citation type="journal article" date="2015" name="Fungal Genet. Biol.">
        <title>Evolution of novel wood decay mechanisms in Agaricales revealed by the genome sequences of Fistulina hepatica and Cylindrobasidium torrendii.</title>
        <authorList>
            <person name="Floudas D."/>
            <person name="Held B.W."/>
            <person name="Riley R."/>
            <person name="Nagy L.G."/>
            <person name="Koehler G."/>
            <person name="Ransdell A.S."/>
            <person name="Younus H."/>
            <person name="Chow J."/>
            <person name="Chiniquy J."/>
            <person name="Lipzen A."/>
            <person name="Tritt A."/>
            <person name="Sun H."/>
            <person name="Haridas S."/>
            <person name="LaButti K."/>
            <person name="Ohm R.A."/>
            <person name="Kues U."/>
            <person name="Blanchette R.A."/>
            <person name="Grigoriev I.V."/>
            <person name="Minto R.E."/>
            <person name="Hibbett D.S."/>
        </authorList>
    </citation>
    <scope>NUCLEOTIDE SEQUENCE [LARGE SCALE GENOMIC DNA]</scope>
    <source>
        <strain evidence="2 3">ATCC 64428</strain>
    </source>
</reference>
<protein>
    <submittedName>
        <fullName evidence="2">Uncharacterized protein</fullName>
    </submittedName>
</protein>
<organism evidence="2 3">
    <name type="scientific">Fistulina hepatica ATCC 64428</name>
    <dbReference type="NCBI Taxonomy" id="1128425"/>
    <lineage>
        <taxon>Eukaryota</taxon>
        <taxon>Fungi</taxon>
        <taxon>Dikarya</taxon>
        <taxon>Basidiomycota</taxon>
        <taxon>Agaricomycotina</taxon>
        <taxon>Agaricomycetes</taxon>
        <taxon>Agaricomycetidae</taxon>
        <taxon>Agaricales</taxon>
        <taxon>Fistulinaceae</taxon>
        <taxon>Fistulina</taxon>
    </lineage>
</organism>
<dbReference type="EMBL" id="KN882036">
    <property type="protein sequence ID" value="KIY46279.1"/>
    <property type="molecule type" value="Genomic_DNA"/>
</dbReference>
<accession>A0A0D7A7B5</accession>
<evidence type="ECO:0000313" key="2">
    <source>
        <dbReference type="EMBL" id="KIY46279.1"/>
    </source>
</evidence>
<sequence length="151" mass="16368">MVDCNILALSGCLAAEKCKFLKIVKDLSVVLEGWPLDEPLSHPSTLGNTVGKLEMVCNVLINRTCKFHRISAEERVQRYQEWHAKITNGEIININKRQKECSDKGILKGPLVPCSGSDDDDGPSNRGQGGGIAFNQQCSSGSPNKVSAEGI</sequence>